<feature type="non-terminal residue" evidence="1">
    <location>
        <position position="1"/>
    </location>
</feature>
<protein>
    <submittedName>
        <fullName evidence="1">Polysaccharide biosynthesis protein</fullName>
    </submittedName>
</protein>
<comment type="caution">
    <text evidence="1">The sequence shown here is derived from an EMBL/GenBank/DDBJ whole genome shotgun (WGS) entry which is preliminary data.</text>
</comment>
<proteinExistence type="predicted"/>
<dbReference type="InterPro" id="IPR015424">
    <property type="entry name" value="PyrdxlP-dep_Trfase"/>
</dbReference>
<organism evidence="1 2">
    <name type="scientific">Candidatus Falkowbacteria bacterium CG10_big_fil_rev_8_21_14_0_10_43_11</name>
    <dbReference type="NCBI Taxonomy" id="1974568"/>
    <lineage>
        <taxon>Bacteria</taxon>
        <taxon>Candidatus Falkowiibacteriota</taxon>
    </lineage>
</organism>
<dbReference type="InterPro" id="IPR000653">
    <property type="entry name" value="DegT/StrS_aminotransferase"/>
</dbReference>
<evidence type="ECO:0000313" key="1">
    <source>
        <dbReference type="EMBL" id="PIT93532.1"/>
    </source>
</evidence>
<evidence type="ECO:0000313" key="2">
    <source>
        <dbReference type="Proteomes" id="UP000229335"/>
    </source>
</evidence>
<dbReference type="AlphaFoldDB" id="A0A2M6WL85"/>
<dbReference type="SUPFAM" id="SSF53383">
    <property type="entry name" value="PLP-dependent transferases"/>
    <property type="match status" value="1"/>
</dbReference>
<dbReference type="Proteomes" id="UP000229335">
    <property type="component" value="Unassembled WGS sequence"/>
</dbReference>
<name>A0A2M6WL85_9BACT</name>
<dbReference type="EMBL" id="PFAS01000069">
    <property type="protein sequence ID" value="PIT93532.1"/>
    <property type="molecule type" value="Genomic_DNA"/>
</dbReference>
<dbReference type="Pfam" id="PF01041">
    <property type="entry name" value="DegT_DnrJ_EryC1"/>
    <property type="match status" value="1"/>
</dbReference>
<dbReference type="InterPro" id="IPR015422">
    <property type="entry name" value="PyrdxlP-dep_Trfase_small"/>
</dbReference>
<sequence>PYLPSIHLFNFYKKKFHYKKGDLPISESVSACALALPFYIGLKKSDILQITGKLIKLIKKYE</sequence>
<reference evidence="2" key="1">
    <citation type="submission" date="2017-09" db="EMBL/GenBank/DDBJ databases">
        <title>Depth-based differentiation of microbial function through sediment-hosted aquifers and enrichment of novel symbionts in the deep terrestrial subsurface.</title>
        <authorList>
            <person name="Probst A.J."/>
            <person name="Ladd B."/>
            <person name="Jarett J.K."/>
            <person name="Geller-Mcgrath D.E."/>
            <person name="Sieber C.M.K."/>
            <person name="Emerson J.B."/>
            <person name="Anantharaman K."/>
            <person name="Thomas B.C."/>
            <person name="Malmstrom R."/>
            <person name="Stieglmeier M."/>
            <person name="Klingl A."/>
            <person name="Woyke T."/>
            <person name="Ryan C.M."/>
            <person name="Banfield J.F."/>
        </authorList>
    </citation>
    <scope>NUCLEOTIDE SEQUENCE [LARGE SCALE GENOMIC DNA]</scope>
</reference>
<accession>A0A2M6WL85</accession>
<dbReference type="Gene3D" id="3.90.1150.10">
    <property type="entry name" value="Aspartate Aminotransferase, domain 1"/>
    <property type="match status" value="1"/>
</dbReference>
<gene>
    <name evidence="1" type="ORF">COU00_03845</name>
</gene>